<dbReference type="GO" id="GO:0003735">
    <property type="term" value="F:structural constituent of ribosome"/>
    <property type="evidence" value="ECO:0007669"/>
    <property type="project" value="UniProtKB-UniRule"/>
</dbReference>
<name>A0A0B5FRG7_9BACT</name>
<dbReference type="Pfam" id="PF00297">
    <property type="entry name" value="Ribosomal_L3"/>
    <property type="match status" value="1"/>
</dbReference>
<dbReference type="NCBIfam" id="TIGR03625">
    <property type="entry name" value="L3_bact"/>
    <property type="match status" value="1"/>
</dbReference>
<dbReference type="HAMAP" id="MF_01325_B">
    <property type="entry name" value="Ribosomal_uL3_B"/>
    <property type="match status" value="1"/>
</dbReference>
<evidence type="ECO:0000256" key="1">
    <source>
        <dbReference type="ARBA" id="ARBA00006540"/>
    </source>
</evidence>
<dbReference type="SUPFAM" id="SSF50447">
    <property type="entry name" value="Translation proteins"/>
    <property type="match status" value="1"/>
</dbReference>
<organism evidence="10 11">
    <name type="scientific">Geoalkalibacter subterraneus</name>
    <dbReference type="NCBI Taxonomy" id="483547"/>
    <lineage>
        <taxon>Bacteria</taxon>
        <taxon>Pseudomonadati</taxon>
        <taxon>Thermodesulfobacteriota</taxon>
        <taxon>Desulfuromonadia</taxon>
        <taxon>Desulfuromonadales</taxon>
        <taxon>Geoalkalibacteraceae</taxon>
        <taxon>Geoalkalibacter</taxon>
    </lineage>
</organism>
<evidence type="ECO:0000256" key="7">
    <source>
        <dbReference type="HAMAP-Rule" id="MF_01325"/>
    </source>
</evidence>
<evidence type="ECO:0000256" key="3">
    <source>
        <dbReference type="ARBA" id="ARBA00022884"/>
    </source>
</evidence>
<dbReference type="KEGG" id="gsb:GSUB_12650"/>
<dbReference type="STRING" id="483547.GSUB_12650"/>
<dbReference type="InterPro" id="IPR019927">
    <property type="entry name" value="Ribosomal_uL3_bac/org-type"/>
</dbReference>
<dbReference type="PANTHER" id="PTHR11229">
    <property type="entry name" value="50S RIBOSOMAL PROTEIN L3"/>
    <property type="match status" value="1"/>
</dbReference>
<reference evidence="10 11" key="1">
    <citation type="journal article" date="2015" name="Genome Announc.">
        <title>Genomes of Geoalkalibacter ferrihydriticus Z-0531T and Geoalkalibacter subterraneus Red1T, Two Haloalkaliphilic Metal-Reducing Deltaproteobacteria.</title>
        <authorList>
            <person name="Badalamenti J.P."/>
            <person name="Krajmalnik-Brown R."/>
            <person name="Torres C.I."/>
            <person name="Bond D.R."/>
        </authorList>
    </citation>
    <scope>NUCLEOTIDE SEQUENCE [LARGE SCALE GENOMIC DNA]</scope>
    <source>
        <strain evidence="10 11">Red1</strain>
    </source>
</reference>
<dbReference type="InterPro" id="IPR009000">
    <property type="entry name" value="Transl_B-barrel_sf"/>
</dbReference>
<comment type="similarity">
    <text evidence="1 7 8">Belongs to the universal ribosomal protein uL3 family.</text>
</comment>
<dbReference type="GO" id="GO:0006412">
    <property type="term" value="P:translation"/>
    <property type="evidence" value="ECO:0007669"/>
    <property type="project" value="UniProtKB-UniRule"/>
</dbReference>
<keyword evidence="2 7" id="KW-0699">rRNA-binding</keyword>
<accession>A0A0B5FRG7</accession>
<dbReference type="PANTHER" id="PTHR11229:SF16">
    <property type="entry name" value="LARGE RIBOSOMAL SUBUNIT PROTEIN UL3C"/>
    <property type="match status" value="1"/>
</dbReference>
<dbReference type="Proteomes" id="UP000035036">
    <property type="component" value="Chromosome"/>
</dbReference>
<dbReference type="InterPro" id="IPR019926">
    <property type="entry name" value="Ribosomal_uL3_CS"/>
</dbReference>
<proteinExistence type="inferred from homology"/>
<keyword evidence="5 7" id="KW-0687">Ribonucleoprotein</keyword>
<dbReference type="Gene3D" id="3.30.160.810">
    <property type="match status" value="1"/>
</dbReference>
<dbReference type="Gene3D" id="2.40.30.10">
    <property type="entry name" value="Translation factors"/>
    <property type="match status" value="1"/>
</dbReference>
<protein>
    <recommendedName>
        <fullName evidence="6 7">Large ribosomal subunit protein uL3</fullName>
    </recommendedName>
</protein>
<dbReference type="GO" id="GO:0022625">
    <property type="term" value="C:cytosolic large ribosomal subunit"/>
    <property type="evidence" value="ECO:0007669"/>
    <property type="project" value="TreeGrafter"/>
</dbReference>
<comment type="function">
    <text evidence="7 9">One of the primary rRNA binding proteins, it binds directly near the 3'-end of the 23S rRNA, where it nucleates assembly of the 50S subunit.</text>
</comment>
<evidence type="ECO:0000256" key="4">
    <source>
        <dbReference type="ARBA" id="ARBA00022980"/>
    </source>
</evidence>
<evidence type="ECO:0000313" key="10">
    <source>
        <dbReference type="EMBL" id="AJF07239.1"/>
    </source>
</evidence>
<dbReference type="PROSITE" id="PS00474">
    <property type="entry name" value="RIBOSOMAL_L3"/>
    <property type="match status" value="1"/>
</dbReference>
<comment type="subunit">
    <text evidence="7 9">Part of the 50S ribosomal subunit. Forms a cluster with proteins L14 and L19.</text>
</comment>
<keyword evidence="3 7" id="KW-0694">RNA-binding</keyword>
<dbReference type="FunFam" id="3.30.160.810:FF:000001">
    <property type="entry name" value="50S ribosomal protein L3"/>
    <property type="match status" value="1"/>
</dbReference>
<gene>
    <name evidence="7" type="primary">rplC</name>
    <name evidence="10" type="ORF">GSUB_12650</name>
</gene>
<evidence type="ECO:0000256" key="6">
    <source>
        <dbReference type="ARBA" id="ARBA00035243"/>
    </source>
</evidence>
<dbReference type="RefSeq" id="WP_040201094.1">
    <property type="nucleotide sequence ID" value="NZ_CP010311.1"/>
</dbReference>
<evidence type="ECO:0000313" key="11">
    <source>
        <dbReference type="Proteomes" id="UP000035036"/>
    </source>
</evidence>
<dbReference type="GO" id="GO:0019843">
    <property type="term" value="F:rRNA binding"/>
    <property type="evidence" value="ECO:0007669"/>
    <property type="project" value="UniProtKB-UniRule"/>
</dbReference>
<evidence type="ECO:0000256" key="8">
    <source>
        <dbReference type="RuleBase" id="RU003905"/>
    </source>
</evidence>
<evidence type="ECO:0000256" key="9">
    <source>
        <dbReference type="RuleBase" id="RU003906"/>
    </source>
</evidence>
<dbReference type="InterPro" id="IPR000597">
    <property type="entry name" value="Ribosomal_uL3"/>
</dbReference>
<evidence type="ECO:0000256" key="5">
    <source>
        <dbReference type="ARBA" id="ARBA00023274"/>
    </source>
</evidence>
<keyword evidence="4 7" id="KW-0689">Ribosomal protein</keyword>
<keyword evidence="11" id="KW-1185">Reference proteome</keyword>
<dbReference type="OrthoDB" id="9806135at2"/>
<dbReference type="FunFam" id="2.40.30.10:FF:000004">
    <property type="entry name" value="50S ribosomal protein L3"/>
    <property type="match status" value="1"/>
</dbReference>
<dbReference type="HOGENOM" id="CLU_044142_4_1_7"/>
<sequence>MSKEILGKKLGMTQIFSVDGRRIPVTVVEAGPCVVVQKKTVQTDGYNAVQVGFIPKRAERVNKPEMGHFKRAGQGAFYHLKEFRLGDSDGDQVNPGDSITCEIFAPGEIVDVRGVSKGKGFQGVIKRWNFSGGRASHGSMFHRAPGAIGCSAWPSRVFKGKKMAGQMGNKQVTTQNLQIVEVRPEQNLLLIKGAIPGPKNGVVAIRKGVKAKQNG</sequence>
<dbReference type="AlphaFoldDB" id="A0A0B5FRG7"/>
<dbReference type="EMBL" id="CP010311">
    <property type="protein sequence ID" value="AJF07239.1"/>
    <property type="molecule type" value="Genomic_DNA"/>
</dbReference>
<evidence type="ECO:0000256" key="2">
    <source>
        <dbReference type="ARBA" id="ARBA00022730"/>
    </source>
</evidence>